<dbReference type="RefSeq" id="WP_342691289.1">
    <property type="nucleotide sequence ID" value="NZ_JBCGDP010000005.1"/>
</dbReference>
<evidence type="ECO:0000313" key="1">
    <source>
        <dbReference type="EMBL" id="MEM0576256.1"/>
    </source>
</evidence>
<sequence length="212" mass="25406">MLKTKMLLFSFIIFMIGCQKNQTTKNNENTNIINIKPGGVPVIAKTKAEFKKSSYFKEDRVKDDKYYVMQNGNEVSYNELLLYYDYNISKRHELLPYTLFMIEKHKKYNYCTNAFENLYEFYTDQDIHYCDGTDASYIQYFKKINTLEPRVRNYCLSFIELGSKNEDTLSLKFLEIFYRYGFGFNKDTQKADSLKLAYQKKSEIDFNKYRKK</sequence>
<gene>
    <name evidence="1" type="ORF">WFZ86_07080</name>
</gene>
<evidence type="ECO:0000313" key="2">
    <source>
        <dbReference type="Proteomes" id="UP001468798"/>
    </source>
</evidence>
<comment type="caution">
    <text evidence="1">The sequence shown here is derived from an EMBL/GenBank/DDBJ whole genome shotgun (WGS) entry which is preliminary data.</text>
</comment>
<protein>
    <recommendedName>
        <fullName evidence="3">Lipoprotein</fullName>
    </recommendedName>
</protein>
<proteinExistence type="predicted"/>
<evidence type="ECO:0008006" key="3">
    <source>
        <dbReference type="Google" id="ProtNLM"/>
    </source>
</evidence>
<dbReference type="Proteomes" id="UP001468798">
    <property type="component" value="Unassembled WGS sequence"/>
</dbReference>
<keyword evidence="2" id="KW-1185">Reference proteome</keyword>
<name>A0ABU9NLR1_9FLAO</name>
<accession>A0ABU9NLR1</accession>
<organism evidence="1 2">
    <name type="scientific">Flavobacterium polysaccharolyticum</name>
    <dbReference type="NCBI Taxonomy" id="3133148"/>
    <lineage>
        <taxon>Bacteria</taxon>
        <taxon>Pseudomonadati</taxon>
        <taxon>Bacteroidota</taxon>
        <taxon>Flavobacteriia</taxon>
        <taxon>Flavobacteriales</taxon>
        <taxon>Flavobacteriaceae</taxon>
        <taxon>Flavobacterium</taxon>
    </lineage>
</organism>
<dbReference type="PROSITE" id="PS51257">
    <property type="entry name" value="PROKAR_LIPOPROTEIN"/>
    <property type="match status" value="1"/>
</dbReference>
<dbReference type="EMBL" id="JBCGDP010000005">
    <property type="protein sequence ID" value="MEM0576256.1"/>
    <property type="molecule type" value="Genomic_DNA"/>
</dbReference>
<reference evidence="1 2" key="1">
    <citation type="submission" date="2024-03" db="EMBL/GenBank/DDBJ databases">
        <title>Two novel species of the genus Flavobacterium exhibiting potentially degradation of complex polysaccharides.</title>
        <authorList>
            <person name="Lian X."/>
        </authorList>
    </citation>
    <scope>NUCLEOTIDE SEQUENCE [LARGE SCALE GENOMIC DNA]</scope>
    <source>
        <strain evidence="1 2">N6</strain>
    </source>
</reference>